<proteinExistence type="predicted"/>
<protein>
    <recommendedName>
        <fullName evidence="1">YjeF C-terminal domain-containing protein</fullName>
    </recommendedName>
</protein>
<dbReference type="AlphaFoldDB" id="A0A9X3WV88"/>
<gene>
    <name evidence="2" type="ORF">NC797_18170</name>
</gene>
<dbReference type="RefSeq" id="WP_272438205.1">
    <property type="nucleotide sequence ID" value="NZ_JAMQKB010000054.1"/>
</dbReference>
<dbReference type="SUPFAM" id="SSF53613">
    <property type="entry name" value="Ribokinase-like"/>
    <property type="match status" value="1"/>
</dbReference>
<evidence type="ECO:0000259" key="1">
    <source>
        <dbReference type="Pfam" id="PF01256"/>
    </source>
</evidence>
<evidence type="ECO:0000313" key="3">
    <source>
        <dbReference type="Proteomes" id="UP001145050"/>
    </source>
</evidence>
<accession>A0A9X3WV88</accession>
<sequence>MEAYPIITDPMVDQWVRVTGKADFAKGGSEKVLSGILLVMLMQNEMIPQALSNGCFIHGKAADLLVRNYHFQYDLLATIFRTFSL</sequence>
<dbReference type="Gene3D" id="3.40.1190.20">
    <property type="match status" value="1"/>
</dbReference>
<dbReference type="GO" id="GO:0016836">
    <property type="term" value="F:hydro-lyase activity"/>
    <property type="evidence" value="ECO:0007669"/>
    <property type="project" value="InterPro"/>
</dbReference>
<dbReference type="InterPro" id="IPR000631">
    <property type="entry name" value="CARKD"/>
</dbReference>
<evidence type="ECO:0000313" key="2">
    <source>
        <dbReference type="EMBL" id="MDC3426377.1"/>
    </source>
</evidence>
<reference evidence="2" key="1">
    <citation type="submission" date="2022-06" db="EMBL/GenBank/DDBJ databases">
        <title>Aquibacillus sp. a new bacterium isolated from soil saline samples.</title>
        <authorList>
            <person name="Galisteo C."/>
            <person name="De La Haba R."/>
            <person name="Sanchez-Porro C."/>
            <person name="Ventosa A."/>
        </authorList>
    </citation>
    <scope>NUCLEOTIDE SEQUENCE</scope>
    <source>
        <strain evidence="2">3ASR75-11</strain>
    </source>
</reference>
<feature type="domain" description="YjeF C-terminal" evidence="1">
    <location>
        <begin position="6"/>
        <end position="80"/>
    </location>
</feature>
<name>A0A9X3WV88_9BACI</name>
<comment type="caution">
    <text evidence="2">The sequence shown here is derived from an EMBL/GenBank/DDBJ whole genome shotgun (WGS) entry which is preliminary data.</text>
</comment>
<organism evidence="2 3">
    <name type="scientific">Terrihalobacillus insolitus</name>
    <dbReference type="NCBI Taxonomy" id="2950438"/>
    <lineage>
        <taxon>Bacteria</taxon>
        <taxon>Bacillati</taxon>
        <taxon>Bacillota</taxon>
        <taxon>Bacilli</taxon>
        <taxon>Bacillales</taxon>
        <taxon>Bacillaceae</taxon>
        <taxon>Terrihalobacillus</taxon>
    </lineage>
</organism>
<dbReference type="Pfam" id="PF01256">
    <property type="entry name" value="Carb_kinase"/>
    <property type="match status" value="1"/>
</dbReference>
<dbReference type="Proteomes" id="UP001145050">
    <property type="component" value="Unassembled WGS sequence"/>
</dbReference>
<keyword evidence="3" id="KW-1185">Reference proteome</keyword>
<dbReference type="InterPro" id="IPR029056">
    <property type="entry name" value="Ribokinase-like"/>
</dbReference>
<dbReference type="EMBL" id="JAMQKB010000054">
    <property type="protein sequence ID" value="MDC3426377.1"/>
    <property type="molecule type" value="Genomic_DNA"/>
</dbReference>